<evidence type="ECO:0000256" key="1">
    <source>
        <dbReference type="ARBA" id="ARBA00001936"/>
    </source>
</evidence>
<organism evidence="25">
    <name type="scientific">Hanusia phi</name>
    <dbReference type="NCBI Taxonomy" id="3032"/>
    <lineage>
        <taxon>Eukaryota</taxon>
        <taxon>Cryptophyceae</taxon>
        <taxon>Pyrenomonadales</taxon>
        <taxon>Geminigeraceae</taxon>
        <taxon>Hanusia</taxon>
    </lineage>
</organism>
<comment type="catalytic activity">
    <reaction evidence="22">
        <text>an N(4)-{beta-D-GlcNAc-(1-&gt;2)-alpha-D-Man-(1-&gt;3)-[alpha-D-Man-(1-&gt;6)]-beta-D-Man-(1-&gt;4)-beta-D-GlcNAc-(1-&gt;4)-beta-D-GlcNAc}-L-asparaginyl-[protein] + UDP-N-acetyl-alpha-D-glucosamine = N(4)-{beta-D-GlcNAc-(1-&gt;2)-alpha-D-Man-(1-&gt;3)-[beta-D-GlcNAc-(1-&gt;2)-alpha-D-Man-(1-&gt;6)]-beta-D-Man-(1-&gt;4)-beta-D-GlcNAc-(1-&gt;4)-beta-D-GlcNAc}-L-asparaginyl-[protein] + UDP + H(+)</text>
        <dbReference type="Rhea" id="RHEA:12941"/>
        <dbReference type="Rhea" id="RHEA-COMP:13526"/>
        <dbReference type="Rhea" id="RHEA-COMP:14369"/>
        <dbReference type="ChEBI" id="CHEBI:15378"/>
        <dbReference type="ChEBI" id="CHEBI:57705"/>
        <dbReference type="ChEBI" id="CHEBI:58223"/>
        <dbReference type="ChEBI" id="CHEBI:60615"/>
        <dbReference type="ChEBI" id="CHEBI:60651"/>
        <dbReference type="EC" id="2.4.1.143"/>
    </reaction>
</comment>
<dbReference type="GO" id="GO:0046872">
    <property type="term" value="F:metal ion binding"/>
    <property type="evidence" value="ECO:0007669"/>
    <property type="project" value="UniProtKB-KW"/>
</dbReference>
<evidence type="ECO:0000256" key="2">
    <source>
        <dbReference type="ARBA" id="ARBA00004323"/>
    </source>
</evidence>
<accession>A0A7S0HPS4</accession>
<sequence length="914" mass="104590">MFSSELSLRSKTNTGIVCHALEQERVLFGNWTQEGVQGIQRDEIDADEVQGIVRRATSTCNITLWWLCREGLSEEERMAELGRWLSLRSLATRTVEDALDVLIVACSRIVDDAYVRWLGRSADAAGIQAYQRLLLEEWKTAEHIREILQESEEYKSRCALFDCAGAERMVEKAFLDELFREPEKEAIESYSNLLISTGNFSLLLQILRDSSEYARLHRAKGLAEQTLKEVEELFAEVLKRKPDRRGASLYTREILLGHLTLEGLRRILQESGEYMDVTSFLSRSLNISEAIKWSSSICQADLSLASITTRRSEAHAHNFSMSVLRARRDFGAGRWCRREDCSDPHKPSCGHWPLELYNVIEVMVWSDLGTDHLESVVLSALQEQEKEHGVAGAGVSFRYRRRCGRIITSMYSDLFGRFPLPRELSETIHAITTDRLSFFALEEKMRNESEHMQRLQNTTDTHNKWVDTIQTMVCLFDRFQLSFPEEVESCLVEGMVYKSLQQNLIGFSCIDSETPGHLHVKEGGKTPPHCGPRSLSERLCGIGMLLCRPLPTMLVPSELLAFSEDEATNRFTYGTIFWPISPNNLFHDFQCHNIGKILSHLQNKWNSDAPLLNSITAHRSLDDPLRSQQKHVEDMRVTFPLAMYVNDRPGYFSEVVRSLKMARNVSSIRILVLSLDSVRQDMIDIAINIDFVPVRILFHPAREDLLTMAPLLAIKSHWWWLQQMLWNEIDELRSYDDNIALLEEDHVVTPDYVEMMSLLISMQKTFCPQCWGVCVRHGCASERDVDTFKICRTRSVINTGISFNRSTFNAIRLSDFEHFLDGWDWSLFHLAQTGQIPDMMLAPAISRVRNIGRRGSTVNDIVHEDLIRQLNYLDVGSSADFDETSFHIDDSASLSHTPPAWEPLYVGGIGFVSR</sequence>
<feature type="disulfide bond" evidence="24">
    <location>
        <begin position="767"/>
        <end position="770"/>
    </location>
</feature>
<evidence type="ECO:0000313" key="25">
    <source>
        <dbReference type="EMBL" id="CAD8489096.1"/>
    </source>
</evidence>
<dbReference type="InterPro" id="IPR007754">
    <property type="entry name" value="GlcNAc_II"/>
</dbReference>
<comment type="subcellular location">
    <subcellularLocation>
        <location evidence="2">Golgi apparatus membrane</location>
        <topology evidence="2">Single-pass type II membrane protein</topology>
    </subcellularLocation>
</comment>
<dbReference type="Gene3D" id="3.90.550.10">
    <property type="entry name" value="Spore Coat Polysaccharide Biosynthesis Protein SpsA, Chain A"/>
    <property type="match status" value="1"/>
</dbReference>
<evidence type="ECO:0000256" key="6">
    <source>
        <dbReference type="ARBA" id="ARBA00014817"/>
    </source>
</evidence>
<dbReference type="AlphaFoldDB" id="A0A7S0HPS4"/>
<dbReference type="PANTHER" id="PTHR12871">
    <property type="entry name" value="BETA-1,2-N-ACETYLGLUCOSAMINYLTRANSFERASE II"/>
    <property type="match status" value="1"/>
</dbReference>
<evidence type="ECO:0000256" key="3">
    <source>
        <dbReference type="ARBA" id="ARBA00004922"/>
    </source>
</evidence>
<dbReference type="PANTHER" id="PTHR12871:SF0">
    <property type="entry name" value="ALPHA-1,6-MANNOSYL-GLYCOPROTEIN 2-BETA-N-ACETYLGLUCOSAMINYLTRANSFERASE"/>
    <property type="match status" value="1"/>
</dbReference>
<evidence type="ECO:0000256" key="11">
    <source>
        <dbReference type="ARBA" id="ARBA00022968"/>
    </source>
</evidence>
<dbReference type="GO" id="GO:0009312">
    <property type="term" value="P:oligosaccharide biosynthetic process"/>
    <property type="evidence" value="ECO:0007669"/>
    <property type="project" value="InterPro"/>
</dbReference>
<keyword evidence="14" id="KW-0472">Membrane</keyword>
<gene>
    <name evidence="25" type="ORF">HPHI1048_LOCUS13179</name>
</gene>
<comment type="pathway">
    <text evidence="3">Protein modification; protein glycosylation.</text>
</comment>
<evidence type="ECO:0000256" key="16">
    <source>
        <dbReference type="ARBA" id="ARBA00023180"/>
    </source>
</evidence>
<proteinExistence type="inferred from homology"/>
<keyword evidence="16" id="KW-0325">Glycoprotein</keyword>
<evidence type="ECO:0000256" key="17">
    <source>
        <dbReference type="ARBA" id="ARBA00023211"/>
    </source>
</evidence>
<evidence type="ECO:0000256" key="18">
    <source>
        <dbReference type="ARBA" id="ARBA00029663"/>
    </source>
</evidence>
<comment type="cofactor">
    <cofactor evidence="1 23">
        <name>Mn(2+)</name>
        <dbReference type="ChEBI" id="CHEBI:29035"/>
    </cofactor>
</comment>
<evidence type="ECO:0000256" key="20">
    <source>
        <dbReference type="ARBA" id="ARBA00032552"/>
    </source>
</evidence>
<dbReference type="InterPro" id="IPR029044">
    <property type="entry name" value="Nucleotide-diphossugar_trans"/>
</dbReference>
<keyword evidence="8" id="KW-0808">Transferase</keyword>
<dbReference type="GO" id="GO:0000139">
    <property type="term" value="C:Golgi membrane"/>
    <property type="evidence" value="ECO:0007669"/>
    <property type="project" value="UniProtKB-SubCell"/>
</dbReference>
<dbReference type="InterPro" id="IPR038255">
    <property type="entry name" value="PBS_linker_sf"/>
</dbReference>
<dbReference type="GO" id="GO:0006487">
    <property type="term" value="P:protein N-linked glycosylation"/>
    <property type="evidence" value="ECO:0007669"/>
    <property type="project" value="TreeGrafter"/>
</dbReference>
<evidence type="ECO:0000256" key="5">
    <source>
        <dbReference type="ARBA" id="ARBA00012613"/>
    </source>
</evidence>
<reference evidence="25" key="1">
    <citation type="submission" date="2021-01" db="EMBL/GenBank/DDBJ databases">
        <authorList>
            <person name="Corre E."/>
            <person name="Pelletier E."/>
            <person name="Niang G."/>
            <person name="Scheremetjew M."/>
            <person name="Finn R."/>
            <person name="Kale V."/>
            <person name="Holt S."/>
            <person name="Cochrane G."/>
            <person name="Meng A."/>
            <person name="Brown T."/>
            <person name="Cohen L."/>
        </authorList>
    </citation>
    <scope>NUCLEOTIDE SEQUENCE</scope>
    <source>
        <strain evidence="25">CCMP325</strain>
    </source>
</reference>
<evidence type="ECO:0000256" key="12">
    <source>
        <dbReference type="ARBA" id="ARBA00022989"/>
    </source>
</evidence>
<evidence type="ECO:0000256" key="7">
    <source>
        <dbReference type="ARBA" id="ARBA00022676"/>
    </source>
</evidence>
<evidence type="ECO:0000256" key="23">
    <source>
        <dbReference type="PIRSR" id="PIRSR607754-2"/>
    </source>
</evidence>
<keyword evidence="7" id="KW-0328">Glycosyltransferase</keyword>
<evidence type="ECO:0000256" key="22">
    <source>
        <dbReference type="ARBA" id="ARBA00093257"/>
    </source>
</evidence>
<evidence type="ECO:0000256" key="9">
    <source>
        <dbReference type="ARBA" id="ARBA00022692"/>
    </source>
</evidence>
<dbReference type="GO" id="GO:0005795">
    <property type="term" value="C:Golgi stack"/>
    <property type="evidence" value="ECO:0007669"/>
    <property type="project" value="InterPro"/>
</dbReference>
<keyword evidence="12" id="KW-1133">Transmembrane helix</keyword>
<dbReference type="EMBL" id="HBEO01019467">
    <property type="protein sequence ID" value="CAD8489096.1"/>
    <property type="molecule type" value="Transcribed_RNA"/>
</dbReference>
<feature type="binding site" evidence="23">
    <location>
        <position position="745"/>
    </location>
    <ligand>
        <name>Mn(2+)</name>
        <dbReference type="ChEBI" id="CHEBI:29035"/>
    </ligand>
</feature>
<evidence type="ECO:0000256" key="14">
    <source>
        <dbReference type="ARBA" id="ARBA00023136"/>
    </source>
</evidence>
<keyword evidence="9" id="KW-0812">Transmembrane</keyword>
<keyword evidence="13" id="KW-0333">Golgi apparatus</keyword>
<evidence type="ECO:0000256" key="21">
    <source>
        <dbReference type="ARBA" id="ARBA00032915"/>
    </source>
</evidence>
<evidence type="ECO:0000256" key="19">
    <source>
        <dbReference type="ARBA" id="ARBA00031203"/>
    </source>
</evidence>
<keyword evidence="17 23" id="KW-0464">Manganese</keyword>
<comment type="similarity">
    <text evidence="4">Belongs to the glycosyltransferase 16 (GT16) protein family.</text>
</comment>
<name>A0A7S0HPS4_9CRYP</name>
<evidence type="ECO:0000256" key="10">
    <source>
        <dbReference type="ARBA" id="ARBA00022723"/>
    </source>
</evidence>
<evidence type="ECO:0000256" key="8">
    <source>
        <dbReference type="ARBA" id="ARBA00022679"/>
    </source>
</evidence>
<keyword evidence="10 23" id="KW-0479">Metal-binding</keyword>
<evidence type="ECO:0000256" key="4">
    <source>
        <dbReference type="ARBA" id="ARBA00011011"/>
    </source>
</evidence>
<protein>
    <recommendedName>
        <fullName evidence="6">Alpha-1,6-mannosyl-glycoprotein 2-beta-N-acetylglucosaminyltransferase</fullName>
        <ecNumber evidence="5">2.4.1.143</ecNumber>
    </recommendedName>
    <alternativeName>
        <fullName evidence="21">Beta-1,2-N-acetylglucosaminyltransferase II</fullName>
    </alternativeName>
    <alternativeName>
        <fullName evidence="20">GlcNAc-T II</fullName>
    </alternativeName>
    <alternativeName>
        <fullName evidence="19">Mannoside acetylglucosaminyltransferase 2</fullName>
    </alternativeName>
    <alternativeName>
        <fullName evidence="18">N-glycosyl-oligosaccharide-glycoprotein N-acetylglucosaminyltransferase II</fullName>
    </alternativeName>
</protein>
<dbReference type="Pfam" id="PF05060">
    <property type="entry name" value="MGAT2"/>
    <property type="match status" value="1"/>
</dbReference>
<keyword evidence="15 24" id="KW-1015">Disulfide bond</keyword>
<keyword evidence="11" id="KW-0735">Signal-anchor</keyword>
<evidence type="ECO:0000256" key="24">
    <source>
        <dbReference type="PIRSR" id="PIRSR607754-3"/>
    </source>
</evidence>
<evidence type="ECO:0000256" key="15">
    <source>
        <dbReference type="ARBA" id="ARBA00023157"/>
    </source>
</evidence>
<dbReference type="UniPathway" id="UPA00378"/>
<evidence type="ECO:0000256" key="13">
    <source>
        <dbReference type="ARBA" id="ARBA00023034"/>
    </source>
</evidence>
<dbReference type="EC" id="2.4.1.143" evidence="5"/>
<dbReference type="Gene3D" id="1.10.3130.20">
    <property type="entry name" value="Phycobilisome linker domain"/>
    <property type="match status" value="1"/>
</dbReference>
<dbReference type="GO" id="GO:0008455">
    <property type="term" value="F:alpha-1,6-mannosylglycoprotein 2-beta-N-acetylglucosaminyltransferase activity"/>
    <property type="evidence" value="ECO:0007669"/>
    <property type="project" value="UniProtKB-EC"/>
</dbReference>